<gene>
    <name evidence="2" type="ORF">ACFR9S_11690</name>
</gene>
<evidence type="ECO:0000256" key="1">
    <source>
        <dbReference type="SAM" id="MobiDB-lite"/>
    </source>
</evidence>
<evidence type="ECO:0000313" key="3">
    <source>
        <dbReference type="Proteomes" id="UP001597111"/>
    </source>
</evidence>
<protein>
    <recommendedName>
        <fullName evidence="4">Secreted protein</fullName>
    </recommendedName>
</protein>
<accession>A0ABD6B8E8</accession>
<dbReference type="PROSITE" id="PS51257">
    <property type="entry name" value="PROKAR_LIPOPROTEIN"/>
    <property type="match status" value="1"/>
</dbReference>
<feature type="region of interest" description="Disordered" evidence="1">
    <location>
        <begin position="25"/>
        <end position="51"/>
    </location>
</feature>
<evidence type="ECO:0000313" key="2">
    <source>
        <dbReference type="EMBL" id="MFD1526947.1"/>
    </source>
</evidence>
<comment type="caution">
    <text evidence="2">The sequence shown here is derived from an EMBL/GenBank/DDBJ whole genome shotgun (WGS) entry which is preliminary data.</text>
</comment>
<evidence type="ECO:0008006" key="4">
    <source>
        <dbReference type="Google" id="ProtNLM"/>
    </source>
</evidence>
<reference evidence="2 3" key="1">
    <citation type="journal article" date="2019" name="Int. J. Syst. Evol. Microbiol.">
        <title>The Global Catalogue of Microorganisms (GCM) 10K type strain sequencing project: providing services to taxonomists for standard genome sequencing and annotation.</title>
        <authorList>
            <consortium name="The Broad Institute Genomics Platform"/>
            <consortium name="The Broad Institute Genome Sequencing Center for Infectious Disease"/>
            <person name="Wu L."/>
            <person name="Ma J."/>
        </authorList>
    </citation>
    <scope>NUCLEOTIDE SEQUENCE [LARGE SCALE GENOMIC DNA]</scope>
    <source>
        <strain evidence="2 3">CGMCC 1.12285</strain>
    </source>
</reference>
<dbReference type="RefSeq" id="WP_379733006.1">
    <property type="nucleotide sequence ID" value="NZ_JBHSWZ010000510.1"/>
</dbReference>
<proteinExistence type="predicted"/>
<dbReference type="EMBL" id="JBHUDH010000134">
    <property type="protein sequence ID" value="MFD1526947.1"/>
    <property type="molecule type" value="Genomic_DNA"/>
</dbReference>
<sequence length="207" mass="21556">MHTRRTFLAGASLLTLSGCLSAPSVETPTTGLPGGNGSAGGTRPEGTGGPAVTLASVDDRPDLPLGVEVTVTEPVATEDHPPGVAVSITNEGEETVAIGEARAAVFEYQHSDDGYLALLPADGEYAAEPGCWRLTEDVGTTEEYRTVTLEPGASHASDLELYAAGVEDDACLPVGEHRFETTITRYPDPENLDAGEGVDWGFSVLLE</sequence>
<dbReference type="AlphaFoldDB" id="A0ABD6B8E8"/>
<organism evidence="2 3">
    <name type="scientific">Halolamina salina</name>
    <dbReference type="NCBI Taxonomy" id="1220023"/>
    <lineage>
        <taxon>Archaea</taxon>
        <taxon>Methanobacteriati</taxon>
        <taxon>Methanobacteriota</taxon>
        <taxon>Stenosarchaea group</taxon>
        <taxon>Halobacteria</taxon>
        <taxon>Halobacteriales</taxon>
        <taxon>Haloferacaceae</taxon>
    </lineage>
</organism>
<name>A0ABD6B8E8_9EURY</name>
<keyword evidence="3" id="KW-1185">Reference proteome</keyword>
<dbReference type="Proteomes" id="UP001597111">
    <property type="component" value="Unassembled WGS sequence"/>
</dbReference>